<evidence type="ECO:0000313" key="1">
    <source>
        <dbReference type="EMBL" id="DAF96458.1"/>
    </source>
</evidence>
<dbReference type="EMBL" id="BK016115">
    <property type="protein sequence ID" value="DAF96458.1"/>
    <property type="molecule type" value="Genomic_DNA"/>
</dbReference>
<sequence>MSDMQHRKCYKNRTNVRKKTLKIILKVLS</sequence>
<reference evidence="1" key="1">
    <citation type="journal article" date="2021" name="Proc. Natl. Acad. Sci. U.S.A.">
        <title>A Catalog of Tens of Thousands of Viruses from Human Metagenomes Reveals Hidden Associations with Chronic Diseases.</title>
        <authorList>
            <person name="Tisza M.J."/>
            <person name="Buck C.B."/>
        </authorList>
    </citation>
    <scope>NUCLEOTIDE SEQUENCE</scope>
    <source>
        <strain evidence="1">Ct5FX1</strain>
    </source>
</reference>
<name>A0A8S5UPX0_9CAUD</name>
<organism evidence="1">
    <name type="scientific">Siphoviridae sp. ct5FX1</name>
    <dbReference type="NCBI Taxonomy" id="2825335"/>
    <lineage>
        <taxon>Viruses</taxon>
        <taxon>Duplodnaviria</taxon>
        <taxon>Heunggongvirae</taxon>
        <taxon>Uroviricota</taxon>
        <taxon>Caudoviricetes</taxon>
    </lineage>
</organism>
<accession>A0A8S5UPX0</accession>
<protein>
    <submittedName>
        <fullName evidence="1">Uncharacterized protein</fullName>
    </submittedName>
</protein>
<proteinExistence type="predicted"/>